<dbReference type="GO" id="GO:0005634">
    <property type="term" value="C:nucleus"/>
    <property type="evidence" value="ECO:0007669"/>
    <property type="project" value="TreeGrafter"/>
</dbReference>
<dbReference type="SUPFAM" id="SSF52540">
    <property type="entry name" value="P-loop containing nucleoside triphosphate hydrolases"/>
    <property type="match status" value="1"/>
</dbReference>
<keyword evidence="4" id="KW-1185">Reference proteome</keyword>
<dbReference type="Pfam" id="PF23232">
    <property type="entry name" value="AAA_lid_13"/>
    <property type="match status" value="1"/>
</dbReference>
<proteinExistence type="predicted"/>
<dbReference type="EMBL" id="JOMC01000036">
    <property type="protein sequence ID" value="KIA75821.1"/>
    <property type="molecule type" value="Genomic_DNA"/>
</dbReference>
<dbReference type="AlphaFoldDB" id="A0A0C1BWA0"/>
<feature type="region of interest" description="Disordered" evidence="1">
    <location>
        <begin position="706"/>
        <end position="726"/>
    </location>
</feature>
<evidence type="ECO:0000313" key="3">
    <source>
        <dbReference type="EMBL" id="KIA75821.1"/>
    </source>
</evidence>
<feature type="region of interest" description="Disordered" evidence="1">
    <location>
        <begin position="667"/>
        <end position="692"/>
    </location>
</feature>
<dbReference type="CDD" id="cd14688">
    <property type="entry name" value="bZIP_YAP"/>
    <property type="match status" value="1"/>
</dbReference>
<dbReference type="PANTHER" id="PTHR31644:SF1">
    <property type="entry name" value="ZN(II)2CYS6 TRANSCRIPTION FACTOR (EUROFUNG)"/>
    <property type="match status" value="1"/>
</dbReference>
<reference evidence="3 4" key="1">
    <citation type="submission" date="2014-11" db="EMBL/GenBank/DDBJ databases">
        <title>Genomics derived discovery of secondary metabolites biosynthetic gene clusters in Aspergillus ustus.</title>
        <authorList>
            <person name="Pi B."/>
            <person name="Dai F."/>
            <person name="Song X."/>
            <person name="Zhu C."/>
            <person name="Li H."/>
            <person name="Yu D."/>
        </authorList>
    </citation>
    <scope>NUCLEOTIDE SEQUENCE [LARGE SCALE GENOMIC DNA]</scope>
    <source>
        <strain evidence="3 4">3.3904</strain>
    </source>
</reference>
<sequence length="1014" mass="114973">MATTLSQPHQSAYQAQTPASIFDDYELVQRGLLRPSHVFELLLRYARYYHPYCPIVPSYLLRSSGAAKIQKSDFFLLTAILTTASRDDPQHSLIHRYCWDHTQRLLVDVLLSHTWTQTPRTVEGLLILAEWLPHIQIQETTAGEPKNLFSEDRTAWSLVGLAVRYGYLQRLDQAAFPNSIGGESKERADQNRLVWAYIFMADRQISVRLGQSFWSRGPSLAAKFTARDFPALQPCPENDQEDYASILQASMELVQILHNAHAILYSSKERTLAMVHEGHYARYLDDFRIATATWHSAWSRLPISNSIKSTLIIMYEYISLYTNAFSFQAVLTRAADKRKSSPERQPNKHLLAGLLSNGIMASPDGRYIFDAISAAMNLLTLMNGLDPHQVVCYLPSRYYLYGVYAAVFLHKADCAGAFQSPDQRQEVTTLARGYGRMLKQLWSNRGRETNNPPTCAPVGTNMDLNHSQPSMIRDPEQSIPSDSFNSSQFFDTLPVEDDTAAFPSIEGYFLGTFMPGSLRSREKIMISAGKFGLFKENLTVFLRSLEHYDGILILNSNRVGTFDKAFKSRIQISLHYPNLTRSQRFKIWRNLINRLKRLEDPDIDFGDIECYIGELADQGMNGREIRNAITTSRQLASSMSRPPTSPPTPHSPETRLEFRLPARADKGEPPIRLVGQHPPAPSTPRHQMSLSDDGYTLPQRLLLAHPDGDDWTNKPVSAAERRKRQNRINQRAYRQRQVAKRTGIARPTQWKLIGSLAGPTDPPSPTRDSMAVTIPASKPVQHASKPKSSQWPCDYLCRLAPENARRRLAEFQAAAHRSYVTGSPTADHLLTTVKLNVYRALVANMTALGMNLSWMAETAISPFCTSQPWPSPLPLPLPLLSDDHLHTTTTIPTTATTTTRTIPMHLQPTAIQRSIPHHPWLDFFPHPRMRDRLICAGAEFDDDELCVDIMAFWNSGSSDDPGLLIWGQPWDLWQWELTEGFLRKWGWTVRDCPELLQSTNYWRGLRGEEPLLHT</sequence>
<evidence type="ECO:0000256" key="1">
    <source>
        <dbReference type="SAM" id="MobiDB-lite"/>
    </source>
</evidence>
<organism evidence="3 4">
    <name type="scientific">Aspergillus ustus</name>
    <dbReference type="NCBI Taxonomy" id="40382"/>
    <lineage>
        <taxon>Eukaryota</taxon>
        <taxon>Fungi</taxon>
        <taxon>Dikarya</taxon>
        <taxon>Ascomycota</taxon>
        <taxon>Pezizomycotina</taxon>
        <taxon>Eurotiomycetes</taxon>
        <taxon>Eurotiomycetidae</taxon>
        <taxon>Eurotiales</taxon>
        <taxon>Aspergillaceae</taxon>
        <taxon>Aspergillus</taxon>
        <taxon>Aspergillus subgen. Nidulantes</taxon>
    </lineage>
</organism>
<dbReference type="CDD" id="cd12148">
    <property type="entry name" value="fungal_TF_MHR"/>
    <property type="match status" value="1"/>
</dbReference>
<accession>A0A0C1BWA0</accession>
<evidence type="ECO:0000259" key="2">
    <source>
        <dbReference type="Pfam" id="PF23232"/>
    </source>
</evidence>
<dbReference type="InterPro" id="IPR027417">
    <property type="entry name" value="P-loop_NTPase"/>
</dbReference>
<dbReference type="InterPro" id="IPR056599">
    <property type="entry name" value="AAA_lid_fung"/>
</dbReference>
<name>A0A0C1BWA0_ASPUT</name>
<protein>
    <submittedName>
        <fullName evidence="3">C6 transcription factor</fullName>
    </submittedName>
</protein>
<dbReference type="GO" id="GO:0000981">
    <property type="term" value="F:DNA-binding transcription factor activity, RNA polymerase II-specific"/>
    <property type="evidence" value="ECO:0007669"/>
    <property type="project" value="TreeGrafter"/>
</dbReference>
<dbReference type="PANTHER" id="PTHR31644">
    <property type="entry name" value="TRANSCRIPTIONAL ACTIVATOR ARO80-RELATED"/>
    <property type="match status" value="1"/>
</dbReference>
<comment type="caution">
    <text evidence="3">The sequence shown here is derived from an EMBL/GenBank/DDBJ whole genome shotgun (WGS) entry which is preliminary data.</text>
</comment>
<dbReference type="Proteomes" id="UP000053475">
    <property type="component" value="Unassembled WGS sequence"/>
</dbReference>
<evidence type="ECO:0000313" key="4">
    <source>
        <dbReference type="Proteomes" id="UP000053475"/>
    </source>
</evidence>
<feature type="domain" description="AAA+ ATPase lid" evidence="2">
    <location>
        <begin position="579"/>
        <end position="639"/>
    </location>
</feature>
<dbReference type="InterPro" id="IPR052780">
    <property type="entry name" value="AAA_Catabolism_Regulators"/>
</dbReference>
<dbReference type="Pfam" id="PF11905">
    <property type="entry name" value="DUF3425"/>
    <property type="match status" value="1"/>
</dbReference>
<dbReference type="InterPro" id="IPR021833">
    <property type="entry name" value="DUF3425"/>
</dbReference>
<gene>
    <name evidence="3" type="ORF">HK57_00435</name>
</gene>
<feature type="region of interest" description="Disordered" evidence="1">
    <location>
        <begin position="632"/>
        <end position="655"/>
    </location>
</feature>